<dbReference type="AlphaFoldDB" id="A0A1Z1WJB2"/>
<evidence type="ECO:0000256" key="3">
    <source>
        <dbReference type="ARBA" id="ARBA00022475"/>
    </source>
</evidence>
<dbReference type="Proteomes" id="UP000195880">
    <property type="component" value="Chromosome"/>
</dbReference>
<dbReference type="InterPro" id="IPR004869">
    <property type="entry name" value="MMPL_dom"/>
</dbReference>
<feature type="transmembrane region" description="Helical" evidence="8">
    <location>
        <begin position="393"/>
        <end position="418"/>
    </location>
</feature>
<dbReference type="PROSITE" id="PS50156">
    <property type="entry name" value="SSD"/>
    <property type="match status" value="1"/>
</dbReference>
<reference evidence="10 11" key="1">
    <citation type="submission" date="2017-05" db="EMBL/GenBank/DDBJ databases">
        <title>Streptomyces alboflavus Genome sequencing and assembly.</title>
        <authorList>
            <person name="Wang Y."/>
            <person name="Du B."/>
            <person name="Ding Y."/>
            <person name="Liu H."/>
            <person name="Hou Q."/>
            <person name="Liu K."/>
            <person name="Wang C."/>
            <person name="Yao L."/>
        </authorList>
    </citation>
    <scope>NUCLEOTIDE SEQUENCE [LARGE SCALE GENOMIC DNA]</scope>
    <source>
        <strain evidence="10 11">MDJK44</strain>
    </source>
</reference>
<feature type="transmembrane region" description="Helical" evidence="8">
    <location>
        <begin position="430"/>
        <end position="456"/>
    </location>
</feature>
<evidence type="ECO:0000256" key="7">
    <source>
        <dbReference type="SAM" id="MobiDB-lite"/>
    </source>
</evidence>
<dbReference type="STRING" id="67267.GCA_000716675_06142"/>
<name>A0A1Z1WJB2_9ACTN</name>
<dbReference type="eggNOG" id="COG2409">
    <property type="taxonomic scope" value="Bacteria"/>
</dbReference>
<protein>
    <recommendedName>
        <fullName evidence="9">SSD domain-containing protein</fullName>
    </recommendedName>
</protein>
<feature type="domain" description="SSD" evidence="9">
    <location>
        <begin position="326"/>
        <end position="455"/>
    </location>
</feature>
<feature type="transmembrane region" description="Helical" evidence="8">
    <location>
        <begin position="353"/>
        <end position="372"/>
    </location>
</feature>
<dbReference type="PANTHER" id="PTHR33406">
    <property type="entry name" value="MEMBRANE PROTEIN MJ1562-RELATED"/>
    <property type="match status" value="1"/>
</dbReference>
<evidence type="ECO:0000256" key="6">
    <source>
        <dbReference type="ARBA" id="ARBA00023136"/>
    </source>
</evidence>
<evidence type="ECO:0000256" key="5">
    <source>
        <dbReference type="ARBA" id="ARBA00022989"/>
    </source>
</evidence>
<keyword evidence="4 8" id="KW-0812">Transmembrane</keyword>
<feature type="transmembrane region" description="Helical" evidence="8">
    <location>
        <begin position="810"/>
        <end position="834"/>
    </location>
</feature>
<evidence type="ECO:0000256" key="2">
    <source>
        <dbReference type="ARBA" id="ARBA00010157"/>
    </source>
</evidence>
<feature type="region of interest" description="Disordered" evidence="7">
    <location>
        <begin position="1"/>
        <end position="31"/>
    </location>
</feature>
<evidence type="ECO:0000313" key="11">
    <source>
        <dbReference type="Proteomes" id="UP000195880"/>
    </source>
</evidence>
<keyword evidence="6 8" id="KW-0472">Membrane</keyword>
<feature type="transmembrane region" description="Helical" evidence="8">
    <location>
        <begin position="781"/>
        <end position="804"/>
    </location>
</feature>
<keyword evidence="11" id="KW-1185">Reference proteome</keyword>
<feature type="transmembrane region" description="Helical" evidence="8">
    <location>
        <begin position="493"/>
        <end position="512"/>
    </location>
</feature>
<dbReference type="KEGG" id="salf:SMD44_06013"/>
<evidence type="ECO:0000259" key="9">
    <source>
        <dbReference type="PROSITE" id="PS50156"/>
    </source>
</evidence>
<accession>A0A1Z1WJB2</accession>
<dbReference type="InterPro" id="IPR050545">
    <property type="entry name" value="Mycobact_MmpL"/>
</dbReference>
<dbReference type="PANTHER" id="PTHR33406:SF6">
    <property type="entry name" value="MEMBRANE PROTEIN YDGH-RELATED"/>
    <property type="match status" value="1"/>
</dbReference>
<organism evidence="10 11">
    <name type="scientific">Streptomyces alboflavus</name>
    <dbReference type="NCBI Taxonomy" id="67267"/>
    <lineage>
        <taxon>Bacteria</taxon>
        <taxon>Bacillati</taxon>
        <taxon>Actinomycetota</taxon>
        <taxon>Actinomycetes</taxon>
        <taxon>Kitasatosporales</taxon>
        <taxon>Streptomycetaceae</taxon>
        <taxon>Streptomyces</taxon>
    </lineage>
</organism>
<evidence type="ECO:0000313" key="10">
    <source>
        <dbReference type="EMBL" id="ARX86541.1"/>
    </source>
</evidence>
<dbReference type="Pfam" id="PF03176">
    <property type="entry name" value="MMPL"/>
    <property type="match status" value="2"/>
</dbReference>
<dbReference type="RefSeq" id="WP_237307481.1">
    <property type="nucleotide sequence ID" value="NZ_CP021748.1"/>
</dbReference>
<comment type="similarity">
    <text evidence="2">Belongs to the resistance-nodulation-cell division (RND) (TC 2.A.6) family. MmpL subfamily.</text>
</comment>
<feature type="transmembrane region" description="Helical" evidence="8">
    <location>
        <begin position="307"/>
        <end position="333"/>
    </location>
</feature>
<keyword evidence="3" id="KW-1003">Cell membrane</keyword>
<dbReference type="Gene3D" id="1.20.1640.10">
    <property type="entry name" value="Multidrug efflux transporter AcrB transmembrane domain"/>
    <property type="match status" value="2"/>
</dbReference>
<comment type="subcellular location">
    <subcellularLocation>
        <location evidence="1">Cell membrane</location>
        <topology evidence="1">Multi-pass membrane protein</topology>
    </subcellularLocation>
</comment>
<feature type="transmembrane region" description="Helical" evidence="8">
    <location>
        <begin position="675"/>
        <end position="694"/>
    </location>
</feature>
<keyword evidence="5 8" id="KW-1133">Transmembrane helix</keyword>
<evidence type="ECO:0000256" key="1">
    <source>
        <dbReference type="ARBA" id="ARBA00004651"/>
    </source>
</evidence>
<evidence type="ECO:0000256" key="8">
    <source>
        <dbReference type="SAM" id="Phobius"/>
    </source>
</evidence>
<sequence length="857" mass="91403">MTNPTRAAGPPAPTPPPGDGDRTRPGPARGAVQRALHRFAERLAARPKTVIVVWALLIAVCTPYAMGLDDVLTDQGASKVVPGTSSARADELTKKAFPHRSEREVTVVIEAPDVRDGEVRSLFAELDGRIAKLRGTGEVERTSSAYTLYRDATAAFLTQVRDGARAAADDPKGRRAFVDREADRGRVPAALAGPAREAAEATDKAAVSRIAGKFAAATDWRDYPLPVPGDAVARLISDDGKSALASVSYTDKAGADPDVEWLRDTARDLLADSGIGKSAEVHVTGELALIHDTYEQAEADNSLMESVAYVIIFVILLVFFRALVPAVLTLAVIGLSMNVSQAGLHLLGEQVTLTQFTVTIMTFVMLGAGVDYSMLLSSRYRQERLAGRPPREAAVHATVHAGESMLLAAVAVALAFGATLLSPVDWIPPLGYGGLIGIPIVLAAALTLTPCLLVLLGDRFFAVGRDPLSDLEHKGAMGKHLRRTAEFARRRKVWIVVAFLAATIPFALLVAGNRSTSDPVALSPATDSRDGFETVAREWGDAAVMPTIAVGRAESGVVSDGRLTPEGQAAVAELTDRIAAVPGVASVDSATHPFGTRWSDRQLADAGRLDDYVSRDGTLRFVIALDGDPYAKAAGATVDRVERVTDEAGGSVGELEVGGTTQVDRQYGSALSSSFWQMVALVSVGVFVMLMFTLRSLLVPLRLIATIMLSNVWAVGLTVLIFHHWRGEAIIDDLPIFLTVLMMGLGMDYEIFLVTRVRDLLRSGLSQEEATMRAVVDTGRVINAAGLVMAGSLGTMALSSTLMLQEYGAGLGLAVLLDATVIRMLFVPATLLLLRKYNWWLPSIGFRGRRLDKATAG</sequence>
<evidence type="ECO:0000256" key="4">
    <source>
        <dbReference type="ARBA" id="ARBA00022692"/>
    </source>
</evidence>
<gene>
    <name evidence="10" type="ORF">SMD44_06013</name>
</gene>
<feature type="transmembrane region" description="Helical" evidence="8">
    <location>
        <begin position="734"/>
        <end position="754"/>
    </location>
</feature>
<dbReference type="InterPro" id="IPR000731">
    <property type="entry name" value="SSD"/>
</dbReference>
<dbReference type="GO" id="GO:0005886">
    <property type="term" value="C:plasma membrane"/>
    <property type="evidence" value="ECO:0007669"/>
    <property type="project" value="UniProtKB-SubCell"/>
</dbReference>
<dbReference type="EMBL" id="CP021748">
    <property type="protein sequence ID" value="ARX86541.1"/>
    <property type="molecule type" value="Genomic_DNA"/>
</dbReference>
<feature type="transmembrane region" description="Helical" evidence="8">
    <location>
        <begin position="701"/>
        <end position="722"/>
    </location>
</feature>
<proteinExistence type="inferred from homology"/>
<dbReference type="SUPFAM" id="SSF82866">
    <property type="entry name" value="Multidrug efflux transporter AcrB transmembrane domain"/>
    <property type="match status" value="2"/>
</dbReference>